<feature type="binding site" evidence="9">
    <location>
        <position position="223"/>
    </location>
    <ligand>
        <name>CTP</name>
        <dbReference type="ChEBI" id="CHEBI:37563"/>
        <note>allosteric inhibitor</note>
    </ligand>
</feature>
<dbReference type="Pfam" id="PF06418">
    <property type="entry name" value="CTP_synth_N"/>
    <property type="match status" value="1"/>
</dbReference>
<evidence type="ECO:0000256" key="1">
    <source>
        <dbReference type="ARBA" id="ARBA00005171"/>
    </source>
</evidence>
<dbReference type="PROSITE" id="PS51273">
    <property type="entry name" value="GATASE_TYPE_1"/>
    <property type="match status" value="1"/>
</dbReference>
<dbReference type="InterPro" id="IPR029062">
    <property type="entry name" value="Class_I_gatase-like"/>
</dbReference>
<feature type="binding site" evidence="9">
    <location>
        <position position="241"/>
    </location>
    <ligand>
        <name>ATP</name>
        <dbReference type="ChEBI" id="CHEBI:30616"/>
    </ligand>
</feature>
<dbReference type="CDD" id="cd03113">
    <property type="entry name" value="CTPS_N"/>
    <property type="match status" value="1"/>
</dbReference>
<comment type="activity regulation">
    <text evidence="9">Allosterically activated by GTP, when glutamine is the substrate; GTP has no effect on the reaction when ammonia is the substrate. The allosteric effector GTP functions by stabilizing the protein conformation that binds the tetrahedral intermediate(s) formed during glutamine hydrolysis. Inhibited by the product CTP, via allosteric rather than competitive inhibition.</text>
</comment>
<comment type="similarity">
    <text evidence="2 9">Belongs to the CTP synthase family.</text>
</comment>
<name>A0ABY4SUT4_9ENTR</name>
<feature type="region of interest" description="Amidoligase domain" evidence="9">
    <location>
        <begin position="1"/>
        <end position="266"/>
    </location>
</feature>
<dbReference type="GO" id="GO:0003883">
    <property type="term" value="F:CTP synthase activity"/>
    <property type="evidence" value="ECO:0007669"/>
    <property type="project" value="UniProtKB-EC"/>
</dbReference>
<feature type="domain" description="Glutamine amidotransferase" evidence="10">
    <location>
        <begin position="301"/>
        <end position="536"/>
    </location>
</feature>
<evidence type="ECO:0000259" key="11">
    <source>
        <dbReference type="Pfam" id="PF06418"/>
    </source>
</evidence>
<gene>
    <name evidence="9" type="primary">pyrG</name>
    <name evidence="12" type="ORF">M9405_00690</name>
</gene>
<comment type="function">
    <text evidence="9">Catalyzes the ATP-dependent amination of UTP to CTP with either L-glutamine or ammonia as the source of nitrogen. Regulates intracellular CTP levels through interactions with the four ribonucleotide triphosphates.</text>
</comment>
<feature type="binding site" evidence="9">
    <location>
        <position position="353"/>
    </location>
    <ligand>
        <name>L-glutamine</name>
        <dbReference type="ChEBI" id="CHEBI:58359"/>
    </ligand>
</feature>
<dbReference type="InterPro" id="IPR017456">
    <property type="entry name" value="CTP_synthase_N"/>
</dbReference>
<comment type="catalytic activity">
    <reaction evidence="9">
        <text>L-glutamine + H2O = L-glutamate + NH4(+)</text>
        <dbReference type="Rhea" id="RHEA:15889"/>
        <dbReference type="ChEBI" id="CHEBI:15377"/>
        <dbReference type="ChEBI" id="CHEBI:28938"/>
        <dbReference type="ChEBI" id="CHEBI:29985"/>
        <dbReference type="ChEBI" id="CHEBI:58359"/>
    </reaction>
</comment>
<evidence type="ECO:0000256" key="8">
    <source>
        <dbReference type="ARBA" id="ARBA00047781"/>
    </source>
</evidence>
<comment type="catalytic activity">
    <reaction evidence="8 9">
        <text>UTP + L-glutamine + ATP + H2O = CTP + L-glutamate + ADP + phosphate + 2 H(+)</text>
        <dbReference type="Rhea" id="RHEA:26426"/>
        <dbReference type="ChEBI" id="CHEBI:15377"/>
        <dbReference type="ChEBI" id="CHEBI:15378"/>
        <dbReference type="ChEBI" id="CHEBI:29985"/>
        <dbReference type="ChEBI" id="CHEBI:30616"/>
        <dbReference type="ChEBI" id="CHEBI:37563"/>
        <dbReference type="ChEBI" id="CHEBI:43474"/>
        <dbReference type="ChEBI" id="CHEBI:46398"/>
        <dbReference type="ChEBI" id="CHEBI:58359"/>
        <dbReference type="ChEBI" id="CHEBI:456216"/>
        <dbReference type="EC" id="6.3.4.2"/>
    </reaction>
</comment>
<feature type="binding site" evidence="9">
    <location>
        <position position="72"/>
    </location>
    <ligand>
        <name>Mg(2+)</name>
        <dbReference type="ChEBI" id="CHEBI:18420"/>
    </ligand>
</feature>
<keyword evidence="9" id="KW-0460">Magnesium</keyword>
<dbReference type="Pfam" id="PF00117">
    <property type="entry name" value="GATase"/>
    <property type="match status" value="1"/>
</dbReference>
<feature type="active site" evidence="9">
    <location>
        <position position="517"/>
    </location>
</feature>
<dbReference type="InterPro" id="IPR004468">
    <property type="entry name" value="CTP_synthase"/>
</dbReference>
<comment type="miscellaneous">
    <text evidence="9">CTPSs have evolved a hybrid strategy for distinguishing between UTP and CTP. The overlapping regions of the product feedback inhibitory and substrate sites recognize a common feature in both compounds, the triphosphate moiety. To differentiate isosteric substrate and product pyrimidine rings, an additional pocket far from the expected kinase/ligase catalytic site, specifically recognizes the cytosine and ribose portions of the product inhibitor.</text>
</comment>
<evidence type="ECO:0000256" key="5">
    <source>
        <dbReference type="ARBA" id="ARBA00022840"/>
    </source>
</evidence>
<dbReference type="NCBIfam" id="NF003792">
    <property type="entry name" value="PRK05380.1"/>
    <property type="match status" value="1"/>
</dbReference>
<reference evidence="12" key="1">
    <citation type="submission" date="2022-05" db="EMBL/GenBank/DDBJ databases">
        <title>Impact of host demography and evolutionary history on endosymbiont molecular evolution: a test in carpenter ants (Genus Camponotus) and their Blochmannia endosymbionts.</title>
        <authorList>
            <person name="Manthey J.D."/>
            <person name="Giron J.C."/>
            <person name="Hruska J.P."/>
        </authorList>
    </citation>
    <scope>NUCLEOTIDE SEQUENCE</scope>
    <source>
        <strain evidence="12">C-006</strain>
    </source>
</reference>
<dbReference type="Proteomes" id="UP001056834">
    <property type="component" value="Chromosome"/>
</dbReference>
<dbReference type="HAMAP" id="MF_01227">
    <property type="entry name" value="PyrG"/>
    <property type="match status" value="1"/>
</dbReference>
<feature type="binding site" evidence="9">
    <location>
        <position position="14"/>
    </location>
    <ligand>
        <name>UTP</name>
        <dbReference type="ChEBI" id="CHEBI:46398"/>
    </ligand>
</feature>
<feature type="binding site" evidence="9">
    <location>
        <position position="404"/>
    </location>
    <ligand>
        <name>L-glutamine</name>
        <dbReference type="ChEBI" id="CHEBI:58359"/>
    </ligand>
</feature>
<feature type="binding site" evidence="9">
    <location>
        <position position="471"/>
    </location>
    <ligand>
        <name>L-glutamine</name>
        <dbReference type="ChEBI" id="CHEBI:58359"/>
    </ligand>
</feature>
<evidence type="ECO:0000256" key="2">
    <source>
        <dbReference type="ARBA" id="ARBA00007533"/>
    </source>
</evidence>
<dbReference type="EC" id="6.3.4.2" evidence="9"/>
<keyword evidence="3 9" id="KW-0436">Ligase</keyword>
<dbReference type="PANTHER" id="PTHR11550">
    <property type="entry name" value="CTP SYNTHASE"/>
    <property type="match status" value="1"/>
</dbReference>
<keyword evidence="9" id="KW-0479">Metal-binding</keyword>
<evidence type="ECO:0000256" key="6">
    <source>
        <dbReference type="ARBA" id="ARBA00022962"/>
    </source>
</evidence>
<feature type="active site" description="Nucleophile; for glutamine hydrolysis" evidence="9">
    <location>
        <position position="380"/>
    </location>
</feature>
<protein>
    <recommendedName>
        <fullName evidence="9">CTP synthase</fullName>
        <ecNumber evidence="9">6.3.4.2</ecNumber>
    </recommendedName>
    <alternativeName>
        <fullName evidence="9">Cytidine 5'-triphosphate synthase</fullName>
    </alternativeName>
    <alternativeName>
        <fullName evidence="9">Cytidine triphosphate synthetase</fullName>
        <shortName evidence="9">CTP synthetase</shortName>
        <shortName evidence="9">CTPS</shortName>
    </alternativeName>
    <alternativeName>
        <fullName evidence="9">UTP--ammonia ligase</fullName>
    </alternativeName>
</protein>
<dbReference type="CDD" id="cd01746">
    <property type="entry name" value="GATase1_CTP_Synthase"/>
    <property type="match status" value="1"/>
</dbReference>
<comment type="catalytic activity">
    <reaction evidence="9">
        <text>UTP + NH4(+) + ATP = CTP + ADP + phosphate + 2 H(+)</text>
        <dbReference type="Rhea" id="RHEA:16597"/>
        <dbReference type="ChEBI" id="CHEBI:15378"/>
        <dbReference type="ChEBI" id="CHEBI:28938"/>
        <dbReference type="ChEBI" id="CHEBI:30616"/>
        <dbReference type="ChEBI" id="CHEBI:37563"/>
        <dbReference type="ChEBI" id="CHEBI:43474"/>
        <dbReference type="ChEBI" id="CHEBI:46398"/>
        <dbReference type="ChEBI" id="CHEBI:456216"/>
    </reaction>
</comment>
<feature type="domain" description="CTP synthase N-terminal" evidence="11">
    <location>
        <begin position="5"/>
        <end position="266"/>
    </location>
</feature>
<feature type="binding site" evidence="9">
    <location>
        <begin position="381"/>
        <end position="384"/>
    </location>
    <ligand>
        <name>L-glutamine</name>
        <dbReference type="ChEBI" id="CHEBI:58359"/>
    </ligand>
</feature>
<evidence type="ECO:0000313" key="12">
    <source>
        <dbReference type="EMBL" id="URJ25238.1"/>
    </source>
</evidence>
<feature type="active site" evidence="9">
    <location>
        <position position="519"/>
    </location>
</feature>
<dbReference type="InterPro" id="IPR017926">
    <property type="entry name" value="GATASE"/>
</dbReference>
<dbReference type="PANTHER" id="PTHR11550:SF0">
    <property type="entry name" value="CTP SYNTHASE-RELATED"/>
    <property type="match status" value="1"/>
</dbReference>
<dbReference type="SUPFAM" id="SSF52540">
    <property type="entry name" value="P-loop containing nucleoside triphosphate hydrolases"/>
    <property type="match status" value="1"/>
</dbReference>
<dbReference type="RefSeq" id="WP_250223369.1">
    <property type="nucleotide sequence ID" value="NZ_CP097762.1"/>
</dbReference>
<sequence length="549" mass="61585">MKSNYIFITGGVVSSLGKGITTASLAAVLEARGLRVTIIKLDPYINVDPGTISPIQHGEVFITEDGAETDLDLGHYERFIRTKMKHYNNFTAGKIYSDVLKKERRGDYLGSTIQIVPHVTDIIKKRIISGSNGYDIVLIEIGGTVGDIESLPFLEAIRQMVLAVNRKKILYIHLTLVPFITVSGELKTKPTQHSVKKLLSIGIQPDILICRSDRTIKDNERKKISLFCNVPKQAIISLEYVNSIYKIPAILKSQNLDSYICKNFNLHCPEANLSDWEKVIYHQEHPVGSVTVGIVGKYTTLIDAYKSVIEALQHAGIKNRFIINIRLINSQDVEILGIEKTLTGVDAILVPGGFGYRGVEGKILSAQYARENNIPYFGICLGMQVALIEFARHVAGMTDANSTEFVNNCTCPIIALITECKDTNGILIIKEKNHNLGGTMRLGNQICYLTEGSLTHQMYGKKIILERHRHRYEVNHIILSKIKQYTELNCVGFSDKNNLVEVIEYTNHPWFIGSQFHPEFNSTPRDSHPLFIGFIKAAIAYKNNYHKLI</sequence>
<feature type="binding site" evidence="9">
    <location>
        <begin position="15"/>
        <end position="20"/>
    </location>
    <ligand>
        <name>ATP</name>
        <dbReference type="ChEBI" id="CHEBI:30616"/>
    </ligand>
</feature>
<feature type="binding site" evidence="9">
    <location>
        <position position="223"/>
    </location>
    <ligand>
        <name>UTP</name>
        <dbReference type="ChEBI" id="CHEBI:46398"/>
    </ligand>
</feature>
<feature type="binding site" evidence="9">
    <location>
        <begin position="187"/>
        <end position="192"/>
    </location>
    <ligand>
        <name>CTP</name>
        <dbReference type="ChEBI" id="CHEBI:37563"/>
        <note>allosteric inhibitor</note>
    </ligand>
</feature>
<feature type="binding site" evidence="9">
    <location>
        <begin position="187"/>
        <end position="192"/>
    </location>
    <ligand>
        <name>UTP</name>
        <dbReference type="ChEBI" id="CHEBI:46398"/>
    </ligand>
</feature>
<evidence type="ECO:0000256" key="3">
    <source>
        <dbReference type="ARBA" id="ARBA00022598"/>
    </source>
</evidence>
<evidence type="ECO:0000256" key="4">
    <source>
        <dbReference type="ARBA" id="ARBA00022741"/>
    </source>
</evidence>
<evidence type="ECO:0000256" key="7">
    <source>
        <dbReference type="ARBA" id="ARBA00022975"/>
    </source>
</evidence>
<dbReference type="InterPro" id="IPR033828">
    <property type="entry name" value="GATase1_CTP_Synthase"/>
</dbReference>
<feature type="binding site" evidence="9">
    <location>
        <begin position="147"/>
        <end position="149"/>
    </location>
    <ligand>
        <name>CTP</name>
        <dbReference type="ChEBI" id="CHEBI:37563"/>
        <note>allosteric inhibitor</note>
    </ligand>
</feature>
<comment type="caution">
    <text evidence="9">Lacks conserved residue(s) required for the propagation of feature annotation.</text>
</comment>
<keyword evidence="7 9" id="KW-0665">Pyrimidine biosynthesis</keyword>
<accession>A0ABY4SUT4</accession>
<keyword evidence="6 9" id="KW-0315">Glutamine amidotransferase</keyword>
<feature type="binding site" evidence="9">
    <location>
        <position position="72"/>
    </location>
    <ligand>
        <name>ATP</name>
        <dbReference type="ChEBI" id="CHEBI:30616"/>
    </ligand>
</feature>
<keyword evidence="13" id="KW-1185">Reference proteome</keyword>
<evidence type="ECO:0000256" key="9">
    <source>
        <dbReference type="HAMAP-Rule" id="MF_01227"/>
    </source>
</evidence>
<comment type="pathway">
    <text evidence="1 9">Pyrimidine metabolism; CTP biosynthesis via de novo pathway; CTP from UDP: step 2/2.</text>
</comment>
<keyword evidence="4 9" id="KW-0547">Nucleotide-binding</keyword>
<keyword evidence="5 9" id="KW-0067">ATP-binding</keyword>
<evidence type="ECO:0000259" key="10">
    <source>
        <dbReference type="Pfam" id="PF00117"/>
    </source>
</evidence>
<dbReference type="Gene3D" id="3.40.50.300">
    <property type="entry name" value="P-loop containing nucleotide triphosphate hydrolases"/>
    <property type="match status" value="1"/>
</dbReference>
<dbReference type="InterPro" id="IPR027417">
    <property type="entry name" value="P-loop_NTPase"/>
</dbReference>
<feature type="binding site" evidence="9">
    <location>
        <position position="140"/>
    </location>
    <ligand>
        <name>Mg(2+)</name>
        <dbReference type="ChEBI" id="CHEBI:18420"/>
    </ligand>
</feature>
<comment type="subunit">
    <text evidence="9">Homotetramer.</text>
</comment>
<organism evidence="12 13">
    <name type="scientific">Candidatus Blochmannia ocreatus</name>
    <name type="common">nom. nud.</name>
    <dbReference type="NCBI Taxonomy" id="251538"/>
    <lineage>
        <taxon>Bacteria</taxon>
        <taxon>Pseudomonadati</taxon>
        <taxon>Pseudomonadota</taxon>
        <taxon>Gammaproteobacteria</taxon>
        <taxon>Enterobacterales</taxon>
        <taxon>Enterobacteriaceae</taxon>
        <taxon>ant endosymbionts</taxon>
        <taxon>Candidatus Blochmanniella</taxon>
    </lineage>
</organism>
<dbReference type="NCBIfam" id="TIGR00337">
    <property type="entry name" value="PyrG"/>
    <property type="match status" value="1"/>
</dbReference>
<evidence type="ECO:0000313" key="13">
    <source>
        <dbReference type="Proteomes" id="UP001056834"/>
    </source>
</evidence>
<dbReference type="EMBL" id="CP097762">
    <property type="protein sequence ID" value="URJ25238.1"/>
    <property type="molecule type" value="Genomic_DNA"/>
</dbReference>
<proteinExistence type="inferred from homology"/>
<dbReference type="SUPFAM" id="SSF52317">
    <property type="entry name" value="Class I glutamine amidotransferase-like"/>
    <property type="match status" value="1"/>
</dbReference>
<feature type="binding site" evidence="9">
    <location>
        <position position="14"/>
    </location>
    <ligand>
        <name>CTP</name>
        <dbReference type="ChEBI" id="CHEBI:37563"/>
        <note>allosteric inhibitor</note>
    </ligand>
</feature>
<dbReference type="Gene3D" id="3.40.50.880">
    <property type="match status" value="1"/>
</dbReference>